<evidence type="ECO:0000313" key="3">
    <source>
        <dbReference type="Proteomes" id="UP000828390"/>
    </source>
</evidence>
<comment type="caution">
    <text evidence="2">The sequence shown here is derived from an EMBL/GenBank/DDBJ whole genome shotgun (WGS) entry which is preliminary data.</text>
</comment>
<keyword evidence="3" id="KW-1185">Reference proteome</keyword>
<evidence type="ECO:0000256" key="1">
    <source>
        <dbReference type="SAM" id="MobiDB-lite"/>
    </source>
</evidence>
<reference evidence="2" key="1">
    <citation type="journal article" date="2019" name="bioRxiv">
        <title>The Genome of the Zebra Mussel, Dreissena polymorpha: A Resource for Invasive Species Research.</title>
        <authorList>
            <person name="McCartney M.A."/>
            <person name="Auch B."/>
            <person name="Kono T."/>
            <person name="Mallez S."/>
            <person name="Zhang Y."/>
            <person name="Obille A."/>
            <person name="Becker A."/>
            <person name="Abrahante J.E."/>
            <person name="Garbe J."/>
            <person name="Badalamenti J.P."/>
            <person name="Herman A."/>
            <person name="Mangelson H."/>
            <person name="Liachko I."/>
            <person name="Sullivan S."/>
            <person name="Sone E.D."/>
            <person name="Koren S."/>
            <person name="Silverstein K.A.T."/>
            <person name="Beckman K.B."/>
            <person name="Gohl D.M."/>
        </authorList>
    </citation>
    <scope>NUCLEOTIDE SEQUENCE</scope>
    <source>
        <strain evidence="2">Duluth1</strain>
        <tissue evidence="2">Whole animal</tissue>
    </source>
</reference>
<gene>
    <name evidence="2" type="ORF">DPMN_031273</name>
</gene>
<feature type="region of interest" description="Disordered" evidence="1">
    <location>
        <begin position="1"/>
        <end position="36"/>
    </location>
</feature>
<sequence length="69" mass="7966">MSNISLGGNHGHSINFDGASLQNQQEDEYRKEEEQQQNEVNCMHTCTVYIFHQSYITVDMHQTAVVNHK</sequence>
<dbReference type="Proteomes" id="UP000828390">
    <property type="component" value="Unassembled WGS sequence"/>
</dbReference>
<name>A0A9D4M0M9_DREPO</name>
<organism evidence="2 3">
    <name type="scientific">Dreissena polymorpha</name>
    <name type="common">Zebra mussel</name>
    <name type="synonym">Mytilus polymorpha</name>
    <dbReference type="NCBI Taxonomy" id="45954"/>
    <lineage>
        <taxon>Eukaryota</taxon>
        <taxon>Metazoa</taxon>
        <taxon>Spiralia</taxon>
        <taxon>Lophotrochozoa</taxon>
        <taxon>Mollusca</taxon>
        <taxon>Bivalvia</taxon>
        <taxon>Autobranchia</taxon>
        <taxon>Heteroconchia</taxon>
        <taxon>Euheterodonta</taxon>
        <taxon>Imparidentia</taxon>
        <taxon>Neoheterodontei</taxon>
        <taxon>Myida</taxon>
        <taxon>Dreissenoidea</taxon>
        <taxon>Dreissenidae</taxon>
        <taxon>Dreissena</taxon>
    </lineage>
</organism>
<reference evidence="2" key="2">
    <citation type="submission" date="2020-11" db="EMBL/GenBank/DDBJ databases">
        <authorList>
            <person name="McCartney M.A."/>
            <person name="Auch B."/>
            <person name="Kono T."/>
            <person name="Mallez S."/>
            <person name="Becker A."/>
            <person name="Gohl D.M."/>
            <person name="Silverstein K.A.T."/>
            <person name="Koren S."/>
            <person name="Bechman K.B."/>
            <person name="Herman A."/>
            <person name="Abrahante J.E."/>
            <person name="Garbe J."/>
        </authorList>
    </citation>
    <scope>NUCLEOTIDE SEQUENCE</scope>
    <source>
        <strain evidence="2">Duluth1</strain>
        <tissue evidence="2">Whole animal</tissue>
    </source>
</reference>
<dbReference type="EMBL" id="JAIWYP010000002">
    <property type="protein sequence ID" value="KAH3868133.1"/>
    <property type="molecule type" value="Genomic_DNA"/>
</dbReference>
<evidence type="ECO:0000313" key="2">
    <source>
        <dbReference type="EMBL" id="KAH3868133.1"/>
    </source>
</evidence>
<protein>
    <submittedName>
        <fullName evidence="2">Uncharacterized protein</fullName>
    </submittedName>
</protein>
<dbReference type="AlphaFoldDB" id="A0A9D4M0M9"/>
<accession>A0A9D4M0M9</accession>
<proteinExistence type="predicted"/>